<feature type="non-terminal residue" evidence="1">
    <location>
        <position position="1"/>
    </location>
</feature>
<dbReference type="EMBL" id="HACG01014739">
    <property type="protein sequence ID" value="CEK61604.1"/>
    <property type="molecule type" value="Transcribed_RNA"/>
</dbReference>
<sequence length="127" mass="15228">YDKLRHWKHIGVTNKLLQDIMSSRSWSPDDENNWTPEHVNFVDAFECSICKKIHQNMRNQKKEHLEHWANVDHYGCPKPLKFDELGQYGKVAPWSDFWSTQWERQKHAAEALKECIIRKLPYCGNYK</sequence>
<organism evidence="1">
    <name type="scientific">Arion vulgaris</name>
    <dbReference type="NCBI Taxonomy" id="1028688"/>
    <lineage>
        <taxon>Eukaryota</taxon>
        <taxon>Metazoa</taxon>
        <taxon>Spiralia</taxon>
        <taxon>Lophotrochozoa</taxon>
        <taxon>Mollusca</taxon>
        <taxon>Gastropoda</taxon>
        <taxon>Heterobranchia</taxon>
        <taxon>Euthyneura</taxon>
        <taxon>Panpulmonata</taxon>
        <taxon>Eupulmonata</taxon>
        <taxon>Stylommatophora</taxon>
        <taxon>Helicina</taxon>
        <taxon>Arionoidea</taxon>
        <taxon>Arionidae</taxon>
        <taxon>Arion</taxon>
    </lineage>
</organism>
<name>A0A0B6YZ31_9EUPU</name>
<proteinExistence type="predicted"/>
<protein>
    <submittedName>
        <fullName evidence="1">Uncharacterized protein</fullName>
    </submittedName>
</protein>
<feature type="non-terminal residue" evidence="1">
    <location>
        <position position="127"/>
    </location>
</feature>
<accession>A0A0B6YZ31</accession>
<evidence type="ECO:0000313" key="1">
    <source>
        <dbReference type="EMBL" id="CEK61604.1"/>
    </source>
</evidence>
<dbReference type="AlphaFoldDB" id="A0A0B6YZ31"/>
<reference evidence="1" key="1">
    <citation type="submission" date="2014-12" db="EMBL/GenBank/DDBJ databases">
        <title>Insight into the proteome of Arion vulgaris.</title>
        <authorList>
            <person name="Aradska J."/>
            <person name="Bulat T."/>
            <person name="Smidak R."/>
            <person name="Sarate P."/>
            <person name="Gangsoo J."/>
            <person name="Sialana F."/>
            <person name="Bilban M."/>
            <person name="Lubec G."/>
        </authorList>
    </citation>
    <scope>NUCLEOTIDE SEQUENCE</scope>
    <source>
        <tissue evidence="1">Skin</tissue>
    </source>
</reference>
<gene>
    <name evidence="1" type="primary">ORF42709</name>
</gene>